<feature type="transmembrane region" description="Helical" evidence="7">
    <location>
        <begin position="226"/>
        <end position="247"/>
    </location>
</feature>
<evidence type="ECO:0000256" key="6">
    <source>
        <dbReference type="ARBA" id="ARBA00023136"/>
    </source>
</evidence>
<gene>
    <name evidence="9" type="ordered locus">Runsl_3305</name>
</gene>
<feature type="transmembrane region" description="Helical" evidence="7">
    <location>
        <begin position="125"/>
        <end position="145"/>
    </location>
</feature>
<name>A0A7U4E703_RUNSL</name>
<dbReference type="InterPro" id="IPR002656">
    <property type="entry name" value="Acyl_transf_3_dom"/>
</dbReference>
<dbReference type="RefSeq" id="WP_013928984.1">
    <property type="nucleotide sequence ID" value="NC_015703.1"/>
</dbReference>
<evidence type="ECO:0000259" key="8">
    <source>
        <dbReference type="Pfam" id="PF01757"/>
    </source>
</evidence>
<keyword evidence="10" id="KW-1185">Reference proteome</keyword>
<dbReference type="Pfam" id="PF01757">
    <property type="entry name" value="Acyl_transf_3"/>
    <property type="match status" value="1"/>
</dbReference>
<organism evidence="9 10">
    <name type="scientific">Runella slithyformis (strain ATCC 29530 / DSM 19594 / LMG 11500 / NCIMB 11436 / LSU 4)</name>
    <dbReference type="NCBI Taxonomy" id="761193"/>
    <lineage>
        <taxon>Bacteria</taxon>
        <taxon>Pseudomonadati</taxon>
        <taxon>Bacteroidota</taxon>
        <taxon>Cytophagia</taxon>
        <taxon>Cytophagales</taxon>
        <taxon>Spirosomataceae</taxon>
        <taxon>Runella</taxon>
    </lineage>
</organism>
<comment type="similarity">
    <text evidence="2">Belongs to the acyltransferase 3 family.</text>
</comment>
<dbReference type="PANTHER" id="PTHR40074:SF2">
    <property type="entry name" value="O-ACETYLTRANSFERASE WECH"/>
    <property type="match status" value="1"/>
</dbReference>
<evidence type="ECO:0000256" key="3">
    <source>
        <dbReference type="ARBA" id="ARBA00022475"/>
    </source>
</evidence>
<evidence type="ECO:0000256" key="7">
    <source>
        <dbReference type="SAM" id="Phobius"/>
    </source>
</evidence>
<proteinExistence type="inferred from homology"/>
<feature type="transmembrane region" description="Helical" evidence="7">
    <location>
        <begin position="254"/>
        <end position="273"/>
    </location>
</feature>
<dbReference type="GO" id="GO:0005886">
    <property type="term" value="C:plasma membrane"/>
    <property type="evidence" value="ECO:0007669"/>
    <property type="project" value="UniProtKB-SubCell"/>
</dbReference>
<dbReference type="GO" id="GO:0016413">
    <property type="term" value="F:O-acetyltransferase activity"/>
    <property type="evidence" value="ECO:0007669"/>
    <property type="project" value="TreeGrafter"/>
</dbReference>
<feature type="transmembrane region" description="Helical" evidence="7">
    <location>
        <begin position="88"/>
        <end position="105"/>
    </location>
</feature>
<reference evidence="9 10" key="2">
    <citation type="journal article" date="2012" name="Stand. Genomic Sci.">
        <title>Complete genome sequence of the aquatic bacterium Runella slithyformis type strain (LSU 4(T)).</title>
        <authorList>
            <person name="Copeland A."/>
            <person name="Zhang X."/>
            <person name="Misra M."/>
            <person name="Lapidus A."/>
            <person name="Nolan M."/>
            <person name="Lucas S."/>
            <person name="Deshpande S."/>
            <person name="Cheng J.F."/>
            <person name="Tapia R."/>
            <person name="Goodwin L.A."/>
            <person name="Pitluck S."/>
            <person name="Liolios K."/>
            <person name="Pagani I."/>
            <person name="Ivanova N."/>
            <person name="Mikhailova N."/>
            <person name="Pati A."/>
            <person name="Chen A."/>
            <person name="Palaniappan K."/>
            <person name="Land M."/>
            <person name="Hauser L."/>
            <person name="Pan C."/>
            <person name="Jeffries C.D."/>
            <person name="Detter J.C."/>
            <person name="Brambilla E.M."/>
            <person name="Rohde M."/>
            <person name="Djao O.D."/>
            <person name="Goker M."/>
            <person name="Sikorski J."/>
            <person name="Tindall B.J."/>
            <person name="Woyke T."/>
            <person name="Bristow J."/>
            <person name="Eisen J.A."/>
            <person name="Markowitz V."/>
            <person name="Hugenholtz P."/>
            <person name="Kyrpides N.C."/>
            <person name="Klenk H.P."/>
            <person name="Mavromatis K."/>
        </authorList>
    </citation>
    <scope>NUCLEOTIDE SEQUENCE [LARGE SCALE GENOMIC DNA]</scope>
    <source>
        <strain evidence="10">ATCC 29530 / DSM 19594 / LMG 11500 / NCIMB 11436 / LSU 4</strain>
    </source>
</reference>
<dbReference type="Proteomes" id="UP000000493">
    <property type="component" value="Chromosome"/>
</dbReference>
<keyword evidence="6 7" id="KW-0472">Membrane</keyword>
<feature type="transmembrane region" description="Helical" evidence="7">
    <location>
        <begin position="193"/>
        <end position="214"/>
    </location>
</feature>
<keyword evidence="5 7" id="KW-1133">Transmembrane helix</keyword>
<dbReference type="KEGG" id="rsi:Runsl_3305"/>
<protein>
    <recommendedName>
        <fullName evidence="8">Acyltransferase 3 domain-containing protein</fullName>
    </recommendedName>
</protein>
<feature type="transmembrane region" description="Helical" evidence="7">
    <location>
        <begin position="50"/>
        <end position="68"/>
    </location>
</feature>
<evidence type="ECO:0000256" key="5">
    <source>
        <dbReference type="ARBA" id="ARBA00022989"/>
    </source>
</evidence>
<evidence type="ECO:0000313" key="9">
    <source>
        <dbReference type="EMBL" id="AEI49679.1"/>
    </source>
</evidence>
<feature type="transmembrane region" description="Helical" evidence="7">
    <location>
        <begin position="165"/>
        <end position="186"/>
    </location>
</feature>
<sequence>MIDSESQIKDNVTPFFSESSFRHFPSITLTWPGEDSVISLKERYNRKMNVMRFLAMGSIVWGHCQFIDSPGVVLSPSTDLIQAVLRQLGRVGTVNFFILTGFFLGDKVMKYTAASYLKRRFQTIIVPWLYFLGIFTIAELIYRNAFKQSPGEILIIGTQLFRGLIFHAAYWFIPVSVVSGVILVLFKKQQEKLGFGLVLLSITLFYNANLYFQWMDSNHTKAIPAYAFFVWLGGKFKTHLVMVDALIRRVSWPVLLTVAAAAFLLATLEGAYLQKLETPDAYASLRLSNSALSLFLFLIVMKTDRLLFINALQPQKYIFGVYLLHTITICVFSNVLDELLFRLPDFTNGIGEYILLQCVYFAFIFTLSYTIAVLLKNSALRFLFGK</sequence>
<feature type="transmembrane region" description="Helical" evidence="7">
    <location>
        <begin position="354"/>
        <end position="375"/>
    </location>
</feature>
<reference evidence="10" key="1">
    <citation type="submission" date="2011-06" db="EMBL/GenBank/DDBJ databases">
        <title>The complete genome of chromosome of Runella slithyformis DSM 19594.</title>
        <authorList>
            <consortium name="US DOE Joint Genome Institute (JGI-PGF)"/>
            <person name="Lucas S."/>
            <person name="Han J."/>
            <person name="Lapidus A."/>
            <person name="Bruce D."/>
            <person name="Goodwin L."/>
            <person name="Pitluck S."/>
            <person name="Peters L."/>
            <person name="Kyrpides N."/>
            <person name="Mavromatis K."/>
            <person name="Ivanova N."/>
            <person name="Ovchinnikova G."/>
            <person name="Zhang X."/>
            <person name="Misra M."/>
            <person name="Detter J.C."/>
            <person name="Tapia R."/>
            <person name="Han C."/>
            <person name="Land M."/>
            <person name="Hauser L."/>
            <person name="Markowitz V."/>
            <person name="Cheng J.-F."/>
            <person name="Hugenholtz P."/>
            <person name="Woyke T."/>
            <person name="Wu D."/>
            <person name="Tindall B."/>
            <person name="Faehrich R."/>
            <person name="Brambilla E."/>
            <person name="Klenk H.-P."/>
            <person name="Eisen J.A."/>
        </authorList>
    </citation>
    <scope>NUCLEOTIDE SEQUENCE [LARGE SCALE GENOMIC DNA]</scope>
    <source>
        <strain evidence="10">ATCC 29530 / DSM 19594 / LMG 11500 / NCIMB 11436 / LSU 4</strain>
    </source>
</reference>
<dbReference type="PANTHER" id="PTHR40074">
    <property type="entry name" value="O-ACETYLTRANSFERASE WECH"/>
    <property type="match status" value="1"/>
</dbReference>
<dbReference type="AlphaFoldDB" id="A0A7U4E703"/>
<feature type="transmembrane region" description="Helical" evidence="7">
    <location>
        <begin position="317"/>
        <end position="334"/>
    </location>
</feature>
<evidence type="ECO:0000256" key="2">
    <source>
        <dbReference type="ARBA" id="ARBA00007400"/>
    </source>
</evidence>
<dbReference type="EMBL" id="CP002859">
    <property type="protein sequence ID" value="AEI49679.1"/>
    <property type="molecule type" value="Genomic_DNA"/>
</dbReference>
<evidence type="ECO:0000313" key="10">
    <source>
        <dbReference type="Proteomes" id="UP000000493"/>
    </source>
</evidence>
<feature type="transmembrane region" description="Helical" evidence="7">
    <location>
        <begin position="285"/>
        <end position="301"/>
    </location>
</feature>
<keyword evidence="4 7" id="KW-0812">Transmembrane</keyword>
<keyword evidence="3" id="KW-1003">Cell membrane</keyword>
<feature type="domain" description="Acyltransferase 3" evidence="8">
    <location>
        <begin position="47"/>
        <end position="372"/>
    </location>
</feature>
<evidence type="ECO:0000256" key="1">
    <source>
        <dbReference type="ARBA" id="ARBA00004651"/>
    </source>
</evidence>
<evidence type="ECO:0000256" key="4">
    <source>
        <dbReference type="ARBA" id="ARBA00022692"/>
    </source>
</evidence>
<accession>A0A7U4E703</accession>
<comment type="subcellular location">
    <subcellularLocation>
        <location evidence="1">Cell membrane</location>
        <topology evidence="1">Multi-pass membrane protein</topology>
    </subcellularLocation>
</comment>
<dbReference type="GO" id="GO:0009246">
    <property type="term" value="P:enterobacterial common antigen biosynthetic process"/>
    <property type="evidence" value="ECO:0007669"/>
    <property type="project" value="TreeGrafter"/>
</dbReference>